<dbReference type="Proteomes" id="UP000559256">
    <property type="component" value="Unassembled WGS sequence"/>
</dbReference>
<dbReference type="Gene3D" id="1.10.630.10">
    <property type="entry name" value="Cytochrome P450"/>
    <property type="match status" value="1"/>
</dbReference>
<keyword evidence="8" id="KW-1133">Transmembrane helix</keyword>
<feature type="compositionally biased region" description="Basic and acidic residues" evidence="16">
    <location>
        <begin position="176"/>
        <end position="197"/>
    </location>
</feature>
<keyword evidence="5 14" id="KW-0349">Heme</keyword>
<comment type="caution">
    <text evidence="17">The sequence shown here is derived from an EMBL/GenBank/DDBJ whole genome shotgun (WGS) entry which is preliminary data.</text>
</comment>
<evidence type="ECO:0000256" key="11">
    <source>
        <dbReference type="ARBA" id="ARBA00023033"/>
    </source>
</evidence>
<evidence type="ECO:0000256" key="5">
    <source>
        <dbReference type="ARBA" id="ARBA00022617"/>
    </source>
</evidence>
<keyword evidence="12" id="KW-0472">Membrane</keyword>
<evidence type="ECO:0000256" key="12">
    <source>
        <dbReference type="ARBA" id="ARBA00023136"/>
    </source>
</evidence>
<dbReference type="InterPro" id="IPR001128">
    <property type="entry name" value="Cyt_P450"/>
</dbReference>
<accession>A0A8H5GNG5</accession>
<gene>
    <name evidence="17" type="ORF">D9758_004446</name>
</gene>
<dbReference type="InterPro" id="IPR017972">
    <property type="entry name" value="Cyt_P450_CS"/>
</dbReference>
<evidence type="ECO:0000256" key="14">
    <source>
        <dbReference type="PIRSR" id="PIRSR602401-1"/>
    </source>
</evidence>
<dbReference type="InterPro" id="IPR050364">
    <property type="entry name" value="Cytochrome_P450_fung"/>
</dbReference>
<dbReference type="OrthoDB" id="1103324at2759"/>
<dbReference type="GO" id="GO:0020037">
    <property type="term" value="F:heme binding"/>
    <property type="evidence" value="ECO:0007669"/>
    <property type="project" value="InterPro"/>
</dbReference>
<keyword evidence="10 14" id="KW-0408">Iron</keyword>
<dbReference type="PRINTS" id="PR00385">
    <property type="entry name" value="P450"/>
</dbReference>
<evidence type="ECO:0000256" key="2">
    <source>
        <dbReference type="ARBA" id="ARBA00004167"/>
    </source>
</evidence>
<evidence type="ECO:0000256" key="3">
    <source>
        <dbReference type="ARBA" id="ARBA00005179"/>
    </source>
</evidence>
<protein>
    <recommendedName>
        <fullName evidence="19">Cytochrome P450</fullName>
    </recommendedName>
</protein>
<dbReference type="SUPFAM" id="SSF48264">
    <property type="entry name" value="Cytochrome P450"/>
    <property type="match status" value="2"/>
</dbReference>
<dbReference type="InterPro" id="IPR036396">
    <property type="entry name" value="Cyt_P450_sf"/>
</dbReference>
<feature type="region of interest" description="Disordered" evidence="16">
    <location>
        <begin position="151"/>
        <end position="214"/>
    </location>
</feature>
<evidence type="ECO:0000256" key="7">
    <source>
        <dbReference type="ARBA" id="ARBA00022723"/>
    </source>
</evidence>
<evidence type="ECO:0000256" key="9">
    <source>
        <dbReference type="ARBA" id="ARBA00023002"/>
    </source>
</evidence>
<evidence type="ECO:0000256" key="6">
    <source>
        <dbReference type="ARBA" id="ARBA00022692"/>
    </source>
</evidence>
<evidence type="ECO:0000256" key="16">
    <source>
        <dbReference type="SAM" id="MobiDB-lite"/>
    </source>
</evidence>
<evidence type="ECO:0000256" key="4">
    <source>
        <dbReference type="ARBA" id="ARBA00010617"/>
    </source>
</evidence>
<dbReference type="PANTHER" id="PTHR46300">
    <property type="entry name" value="P450, PUTATIVE (EUROFUNG)-RELATED-RELATED"/>
    <property type="match status" value="1"/>
</dbReference>
<comment type="subcellular location">
    <subcellularLocation>
        <location evidence="2">Membrane</location>
        <topology evidence="2">Single-pass membrane protein</topology>
    </subcellularLocation>
</comment>
<evidence type="ECO:0000313" key="17">
    <source>
        <dbReference type="EMBL" id="KAF5367975.1"/>
    </source>
</evidence>
<keyword evidence="9 15" id="KW-0560">Oxidoreductase</keyword>
<feature type="binding site" description="axial binding residue" evidence="14">
    <location>
        <position position="315"/>
    </location>
    <ligand>
        <name>heme</name>
        <dbReference type="ChEBI" id="CHEBI:30413"/>
    </ligand>
    <ligandPart>
        <name>Fe</name>
        <dbReference type="ChEBI" id="CHEBI:18248"/>
    </ligandPart>
</feature>
<feature type="region of interest" description="Disordered" evidence="16">
    <location>
        <begin position="82"/>
        <end position="109"/>
    </location>
</feature>
<organism evidence="17 18">
    <name type="scientific">Tetrapyrgos nigripes</name>
    <dbReference type="NCBI Taxonomy" id="182062"/>
    <lineage>
        <taxon>Eukaryota</taxon>
        <taxon>Fungi</taxon>
        <taxon>Dikarya</taxon>
        <taxon>Basidiomycota</taxon>
        <taxon>Agaricomycotina</taxon>
        <taxon>Agaricomycetes</taxon>
        <taxon>Agaricomycetidae</taxon>
        <taxon>Agaricales</taxon>
        <taxon>Marasmiineae</taxon>
        <taxon>Marasmiaceae</taxon>
        <taxon>Tetrapyrgos</taxon>
    </lineage>
</organism>
<reference evidence="17 18" key="1">
    <citation type="journal article" date="2020" name="ISME J.">
        <title>Uncovering the hidden diversity of litter-decomposition mechanisms in mushroom-forming fungi.</title>
        <authorList>
            <person name="Floudas D."/>
            <person name="Bentzer J."/>
            <person name="Ahren D."/>
            <person name="Johansson T."/>
            <person name="Persson P."/>
            <person name="Tunlid A."/>
        </authorList>
    </citation>
    <scope>NUCLEOTIDE SEQUENCE [LARGE SCALE GENOMIC DNA]</scope>
    <source>
        <strain evidence="17 18">CBS 291.85</strain>
    </source>
</reference>
<feature type="compositionally biased region" description="Low complexity" evidence="16">
    <location>
        <begin position="82"/>
        <end position="97"/>
    </location>
</feature>
<dbReference type="GO" id="GO:0016020">
    <property type="term" value="C:membrane"/>
    <property type="evidence" value="ECO:0007669"/>
    <property type="project" value="UniProtKB-SubCell"/>
</dbReference>
<dbReference type="PROSITE" id="PS00086">
    <property type="entry name" value="CYTOCHROME_P450"/>
    <property type="match status" value="1"/>
</dbReference>
<keyword evidence="11 15" id="KW-0503">Monooxygenase</keyword>
<keyword evidence="13" id="KW-0325">Glycoprotein</keyword>
<dbReference type="Pfam" id="PF00067">
    <property type="entry name" value="p450"/>
    <property type="match status" value="2"/>
</dbReference>
<dbReference type="GO" id="GO:0016705">
    <property type="term" value="F:oxidoreductase activity, acting on paired donors, with incorporation or reduction of molecular oxygen"/>
    <property type="evidence" value="ECO:0007669"/>
    <property type="project" value="InterPro"/>
</dbReference>
<evidence type="ECO:0000256" key="8">
    <source>
        <dbReference type="ARBA" id="ARBA00022989"/>
    </source>
</evidence>
<comment type="pathway">
    <text evidence="3">Secondary metabolite biosynthesis.</text>
</comment>
<comment type="cofactor">
    <cofactor evidence="1 14">
        <name>heme</name>
        <dbReference type="ChEBI" id="CHEBI:30413"/>
    </cofactor>
</comment>
<evidence type="ECO:0000313" key="18">
    <source>
        <dbReference type="Proteomes" id="UP000559256"/>
    </source>
</evidence>
<evidence type="ECO:0000256" key="10">
    <source>
        <dbReference type="ARBA" id="ARBA00023004"/>
    </source>
</evidence>
<evidence type="ECO:0000256" key="13">
    <source>
        <dbReference type="ARBA" id="ARBA00023180"/>
    </source>
</evidence>
<evidence type="ECO:0008006" key="19">
    <source>
        <dbReference type="Google" id="ProtNLM"/>
    </source>
</evidence>
<feature type="compositionally biased region" description="Acidic residues" evidence="16">
    <location>
        <begin position="151"/>
        <end position="164"/>
    </location>
</feature>
<evidence type="ECO:0000256" key="15">
    <source>
        <dbReference type="RuleBase" id="RU000461"/>
    </source>
</evidence>
<dbReference type="GO" id="GO:0004497">
    <property type="term" value="F:monooxygenase activity"/>
    <property type="evidence" value="ECO:0007669"/>
    <property type="project" value="UniProtKB-KW"/>
</dbReference>
<comment type="similarity">
    <text evidence="4 15">Belongs to the cytochrome P450 family.</text>
</comment>
<keyword evidence="7 14" id="KW-0479">Metal-binding</keyword>
<dbReference type="EMBL" id="JAACJM010000017">
    <property type="protein sequence ID" value="KAF5367975.1"/>
    <property type="molecule type" value="Genomic_DNA"/>
</dbReference>
<dbReference type="PANTHER" id="PTHR46300:SF2">
    <property type="entry name" value="CYTOCHROME P450 MONOOXYGENASE ALNH-RELATED"/>
    <property type="match status" value="1"/>
</dbReference>
<dbReference type="PRINTS" id="PR00463">
    <property type="entry name" value="EP450I"/>
</dbReference>
<proteinExistence type="inferred from homology"/>
<dbReference type="GO" id="GO:0005506">
    <property type="term" value="F:iron ion binding"/>
    <property type="evidence" value="ECO:0007669"/>
    <property type="project" value="InterPro"/>
</dbReference>
<keyword evidence="6" id="KW-0812">Transmembrane</keyword>
<sequence length="368" mass="40779">MGIGTRMGRMKEKAALRENSFDTNHRHRLTKTEASWLSVRMFVAGADTTANTMAWLLIILAKYRDVQAKAEIHAYLASTSISTPTSTNASASASLSSPPRPRLPTPTDHPNLPYCRAVLRESMRWRPVDPLGLPHMCVEDDVYVCADAESGGDEDVQFESEPEPESTGMRNGNGNGEKENGTAIRNGEKGREKEKTQTRTGTVGPSKPQPKQKAKTYLIKKGTILLPNVWVMNRDVEVYGEDAGEFRPERFLERERVAVDQDSESPEGGGGGGGGIKWKWKLVSGVRDPSKRDKEEYACLREDGMVNFGFGRRICVGRHLTMSSILFNMVVILWAWDVLPPRNGNGDGEEYVEPKLGIDDEVRDGVVV</sequence>
<name>A0A8H5GNG5_9AGAR</name>
<dbReference type="InterPro" id="IPR002401">
    <property type="entry name" value="Cyt_P450_E_grp-I"/>
</dbReference>
<dbReference type="AlphaFoldDB" id="A0A8H5GNG5"/>
<evidence type="ECO:0000256" key="1">
    <source>
        <dbReference type="ARBA" id="ARBA00001971"/>
    </source>
</evidence>
<keyword evidence="18" id="KW-1185">Reference proteome</keyword>